<dbReference type="Gene3D" id="2.30.30.320">
    <property type="entry name" value="DUF1653-like domain"/>
    <property type="match status" value="1"/>
</dbReference>
<evidence type="ECO:0000259" key="1">
    <source>
        <dbReference type="Pfam" id="PF07866"/>
    </source>
</evidence>
<evidence type="ECO:0000313" key="3">
    <source>
        <dbReference type="Proteomes" id="UP000295382"/>
    </source>
</evidence>
<comment type="caution">
    <text evidence="2">The sequence shown here is derived from an EMBL/GenBank/DDBJ whole genome shotgun (WGS) entry which is preliminary data.</text>
</comment>
<feature type="domain" description="DUF1653" evidence="1">
    <location>
        <begin position="13"/>
        <end position="70"/>
    </location>
</feature>
<dbReference type="Pfam" id="PF07866">
    <property type="entry name" value="DUF1653"/>
    <property type="match status" value="1"/>
</dbReference>
<proteinExistence type="predicted"/>
<keyword evidence="3" id="KW-1185">Reference proteome</keyword>
<protein>
    <submittedName>
        <fullName evidence="2">Uncharacterized protein DUF1653</fullName>
    </submittedName>
</protein>
<gene>
    <name evidence="2" type="ORF">EDC30_11766</name>
</gene>
<reference evidence="2 3" key="1">
    <citation type="submission" date="2019-03" db="EMBL/GenBank/DDBJ databases">
        <title>Genomic Encyclopedia of Type Strains, Phase IV (KMG-IV): sequencing the most valuable type-strain genomes for metagenomic binning, comparative biology and taxonomic classification.</title>
        <authorList>
            <person name="Goeker M."/>
        </authorList>
    </citation>
    <scope>NUCLEOTIDE SEQUENCE [LARGE SCALE GENOMIC DNA]</scope>
    <source>
        <strain evidence="2 3">DSM 7445</strain>
    </source>
</reference>
<name>A0A4R3HPF3_PAULE</name>
<dbReference type="Proteomes" id="UP000295382">
    <property type="component" value="Unassembled WGS sequence"/>
</dbReference>
<dbReference type="AlphaFoldDB" id="A0A4R3HPF3"/>
<dbReference type="EMBL" id="SLZQ01000017">
    <property type="protein sequence ID" value="TCS33311.1"/>
    <property type="molecule type" value="Genomic_DNA"/>
</dbReference>
<organism evidence="2 3">
    <name type="scientific">Paucimonas lemoignei</name>
    <name type="common">Pseudomonas lemoignei</name>
    <dbReference type="NCBI Taxonomy" id="29443"/>
    <lineage>
        <taxon>Bacteria</taxon>
        <taxon>Pseudomonadati</taxon>
        <taxon>Pseudomonadota</taxon>
        <taxon>Betaproteobacteria</taxon>
        <taxon>Burkholderiales</taxon>
        <taxon>Burkholderiaceae</taxon>
        <taxon>Paucimonas</taxon>
    </lineage>
</organism>
<dbReference type="InterPro" id="IPR037135">
    <property type="entry name" value="DUF1653-like_dom_sf"/>
</dbReference>
<dbReference type="InterPro" id="IPR023387">
    <property type="entry name" value="DUF1653-like_dom"/>
</dbReference>
<evidence type="ECO:0000313" key="2">
    <source>
        <dbReference type="EMBL" id="TCS33311.1"/>
    </source>
</evidence>
<sequence length="76" mass="8773">MNSQSMSKQPAIRYRHYKGGIYELVCEATQEADLVPVIVYRAENGKIWVRPKSAFFEVIEVEGQMVQRFAPIEELP</sequence>
<accession>A0A4R3HPF3</accession>